<comment type="caution">
    <text evidence="2">The sequence shown here is derived from an EMBL/GenBank/DDBJ whole genome shotgun (WGS) entry which is preliminary data.</text>
</comment>
<keyword evidence="1" id="KW-1133">Transmembrane helix</keyword>
<proteinExistence type="predicted"/>
<dbReference type="EMBL" id="WJXA01000058">
    <property type="protein sequence ID" value="KAF7116627.1"/>
    <property type="molecule type" value="Genomic_DNA"/>
</dbReference>
<name>A0A834L5S0_RHOSS</name>
<dbReference type="AlphaFoldDB" id="A0A834L5S0"/>
<protein>
    <submittedName>
        <fullName evidence="2">Uncharacterized protein</fullName>
    </submittedName>
</protein>
<feature type="transmembrane region" description="Helical" evidence="1">
    <location>
        <begin position="67"/>
        <end position="88"/>
    </location>
</feature>
<organism evidence="2 3">
    <name type="scientific">Rhododendron simsii</name>
    <name type="common">Sims's rhododendron</name>
    <dbReference type="NCBI Taxonomy" id="118357"/>
    <lineage>
        <taxon>Eukaryota</taxon>
        <taxon>Viridiplantae</taxon>
        <taxon>Streptophyta</taxon>
        <taxon>Embryophyta</taxon>
        <taxon>Tracheophyta</taxon>
        <taxon>Spermatophyta</taxon>
        <taxon>Magnoliopsida</taxon>
        <taxon>eudicotyledons</taxon>
        <taxon>Gunneridae</taxon>
        <taxon>Pentapetalae</taxon>
        <taxon>asterids</taxon>
        <taxon>Ericales</taxon>
        <taxon>Ericaceae</taxon>
        <taxon>Ericoideae</taxon>
        <taxon>Rhodoreae</taxon>
        <taxon>Rhododendron</taxon>
    </lineage>
</organism>
<reference evidence="2" key="1">
    <citation type="submission" date="2019-11" db="EMBL/GenBank/DDBJ databases">
        <authorList>
            <person name="Liu Y."/>
            <person name="Hou J."/>
            <person name="Li T.-Q."/>
            <person name="Guan C.-H."/>
            <person name="Wu X."/>
            <person name="Wu H.-Z."/>
            <person name="Ling F."/>
            <person name="Zhang R."/>
            <person name="Shi X.-G."/>
            <person name="Ren J.-P."/>
            <person name="Chen E.-F."/>
            <person name="Sun J.-M."/>
        </authorList>
    </citation>
    <scope>NUCLEOTIDE SEQUENCE</scope>
    <source>
        <strain evidence="2">Adult_tree_wgs_1</strain>
        <tissue evidence="2">Leaves</tissue>
    </source>
</reference>
<sequence length="198" mass="22349">MIKNKRRFMRDLLLLYDLDCLNQLEALIRKLELVGYGRSLELFSCEACQKNQPFQGPVRLTKSVARYAKVVLFALKILGSFLCGNYTIGLKSASCRLQERSNTGSQGALNGNELEFVTEKETVRNNYKECHFKGEFQEAKIEDACGSYPGFGDGVVEDEFLGTTMYDNIQEMHDQIRDSLLQTVDGGTHKEPGRSSKL</sequence>
<accession>A0A834L5S0</accession>
<dbReference type="GO" id="GO:0006952">
    <property type="term" value="P:defense response"/>
    <property type="evidence" value="ECO:0007669"/>
    <property type="project" value="InterPro"/>
</dbReference>
<evidence type="ECO:0000256" key="1">
    <source>
        <dbReference type="SAM" id="Phobius"/>
    </source>
</evidence>
<keyword evidence="3" id="KW-1185">Reference proteome</keyword>
<keyword evidence="1" id="KW-0472">Membrane</keyword>
<dbReference type="PANTHER" id="PTHR11017:SF559">
    <property type="entry name" value="DISEASE RESISTANCE PROTEIN CHL1"/>
    <property type="match status" value="1"/>
</dbReference>
<gene>
    <name evidence="2" type="ORF">RHSIM_RhsimUnG0019300</name>
</gene>
<evidence type="ECO:0000313" key="2">
    <source>
        <dbReference type="EMBL" id="KAF7116627.1"/>
    </source>
</evidence>
<dbReference type="Proteomes" id="UP000626092">
    <property type="component" value="Unassembled WGS sequence"/>
</dbReference>
<evidence type="ECO:0000313" key="3">
    <source>
        <dbReference type="Proteomes" id="UP000626092"/>
    </source>
</evidence>
<dbReference type="PANTHER" id="PTHR11017">
    <property type="entry name" value="LEUCINE-RICH REPEAT-CONTAINING PROTEIN"/>
    <property type="match status" value="1"/>
</dbReference>
<keyword evidence="1" id="KW-0812">Transmembrane</keyword>
<dbReference type="InterPro" id="IPR044974">
    <property type="entry name" value="Disease_R_plants"/>
</dbReference>